<feature type="coiled-coil region" evidence="7">
    <location>
        <begin position="89"/>
        <end position="128"/>
    </location>
</feature>
<dbReference type="Pfam" id="PF13812">
    <property type="entry name" value="PPR_3"/>
    <property type="match status" value="2"/>
</dbReference>
<feature type="repeat" description="PPR" evidence="6">
    <location>
        <begin position="291"/>
        <end position="325"/>
    </location>
</feature>
<reference evidence="9 10" key="1">
    <citation type="submission" date="2016-02" db="EMBL/GenBank/DDBJ databases">
        <title>Complete genome sequence and transcriptome regulation of the pentose utilising yeast Sugiyamaella lignohabitans.</title>
        <authorList>
            <person name="Bellasio M."/>
            <person name="Peymann A."/>
            <person name="Valli M."/>
            <person name="Sipitzky M."/>
            <person name="Graf A."/>
            <person name="Sauer M."/>
            <person name="Marx H."/>
            <person name="Mattanovich D."/>
        </authorList>
    </citation>
    <scope>NUCLEOTIDE SEQUENCE [LARGE SCALE GENOMIC DNA]</scope>
    <source>
        <strain evidence="9 10">CBS 10342</strain>
    </source>
</reference>
<accession>A0A167F9S0</accession>
<dbReference type="EMBL" id="CP014503">
    <property type="protein sequence ID" value="ANB15005.1"/>
    <property type="molecule type" value="Genomic_DNA"/>
</dbReference>
<dbReference type="GO" id="GO:0005739">
    <property type="term" value="C:mitochondrion"/>
    <property type="evidence" value="ECO:0007669"/>
    <property type="project" value="UniProtKB-SubCell"/>
</dbReference>
<comment type="subcellular location">
    <subcellularLocation>
        <location evidence="1">Mitochondrion</location>
    </subcellularLocation>
</comment>
<dbReference type="AlphaFoldDB" id="A0A167F9S0"/>
<comment type="subunit">
    <text evidence="5">Binds to mitochondrial small subunit 15S rRNA.</text>
</comment>
<evidence type="ECO:0000256" key="4">
    <source>
        <dbReference type="ARBA" id="ARBA00044493"/>
    </source>
</evidence>
<gene>
    <name evidence="9" type="primary">CCM1</name>
    <name evidence="9" type="ORF">AWJ20_2624</name>
</gene>
<dbReference type="InterPro" id="IPR002885">
    <property type="entry name" value="PPR_rpt"/>
</dbReference>
<sequence>MMMNRSRLKRATSLTWGGLRVVGSRPSQARSVYIASGSRHRKRQSQSSPQLASGNGIDTRLKGKLDSLAKESKDFESRIKQIQAYTAVLRRYIAEKDEALVKEQAAEKEKLVVDSRASEKELESLEKALEIDSETDINRGIKNSKVQTPQLSGSEDPLPVKLSGLGLFANPASSVSLPASILSRLGNSVASISSSHSQDQNWLKVIHSLQTFGGLQGLAVGDVDKLIQNIPLDQRSSNQIMPLIHQMMAEANIKPSKLTLDLTMAAYAHKGETDQVELFMKQMQTDGFTPDVYTYGHLIKSYAKNRDLKNASLKLHEMQSLNITPSLQIYTTILQTCIRVNDFDEAFRVFDLLKYMSLETQPDLRIYNSLLLAAAKQHNIEKVLDLLAEMTTRPLNPLEPNAETYNTLIFACARDERTHIQAWKYLIEMKEKGFDIDRKSINALLYLCGETGEVLLARAMFRQLCTNPMSYPDSFAFNCLLNSYSNYKPGIFSPVMASELGTKIRSSFFLNDHLASFSDPDASVSMPPFIPTTMLHSHVQVLAESKALFDFFTDFMPSMINAKVILTYLKVPFKLGYFKEFRSRYRDLTFFDKPEEADNRGILVEEPEEPEELENSDISTSDESAVAIDRSFRAIPRNWNTYDLAIKAAVAAGNMNFAQKVWMERGLYRRTPAFKQLPEKVRKSSDFAFAQSMVELHTKCGDIDQALKLIRSTIKLFHWKKYQVADLINKIEEMEDEQSRKELIHLLASYHRAEQTSSQYYHILDKHNPRPRTSADQP</sequence>
<name>A0A167F9S0_9ASCO</name>
<evidence type="ECO:0000256" key="2">
    <source>
        <dbReference type="ARBA" id="ARBA00006192"/>
    </source>
</evidence>
<keyword evidence="3" id="KW-0677">Repeat</keyword>
<evidence type="ECO:0000313" key="9">
    <source>
        <dbReference type="EMBL" id="ANB15005.1"/>
    </source>
</evidence>
<keyword evidence="10" id="KW-1185">Reference proteome</keyword>
<evidence type="ECO:0000313" key="10">
    <source>
        <dbReference type="Proteomes" id="UP000189580"/>
    </source>
</evidence>
<dbReference type="PROSITE" id="PS51375">
    <property type="entry name" value="PPR"/>
    <property type="match status" value="3"/>
</dbReference>
<dbReference type="GeneID" id="30034556"/>
<evidence type="ECO:0000256" key="5">
    <source>
        <dbReference type="ARBA" id="ARBA00044511"/>
    </source>
</evidence>
<dbReference type="KEGG" id="slb:AWJ20_2624"/>
<organism evidence="9 10">
    <name type="scientific">Sugiyamaella lignohabitans</name>
    <dbReference type="NCBI Taxonomy" id="796027"/>
    <lineage>
        <taxon>Eukaryota</taxon>
        <taxon>Fungi</taxon>
        <taxon>Dikarya</taxon>
        <taxon>Ascomycota</taxon>
        <taxon>Saccharomycotina</taxon>
        <taxon>Dipodascomycetes</taxon>
        <taxon>Dipodascales</taxon>
        <taxon>Trichomonascaceae</taxon>
        <taxon>Sugiyamaella</taxon>
    </lineage>
</organism>
<protein>
    <submittedName>
        <fullName evidence="9">Ccm1p</fullName>
    </submittedName>
</protein>
<comment type="similarity">
    <text evidence="2">Belongs to the CCM1 family.</text>
</comment>
<evidence type="ECO:0000256" key="6">
    <source>
        <dbReference type="PROSITE-ProRule" id="PRU00708"/>
    </source>
</evidence>
<dbReference type="InterPro" id="IPR011990">
    <property type="entry name" value="TPR-like_helical_dom_sf"/>
</dbReference>
<dbReference type="PANTHER" id="PTHR47447:SF23">
    <property type="entry name" value="PENTACOTRIPEPTIDE-REPEAT REGION OF PRORP DOMAIN-CONTAINING PROTEIN"/>
    <property type="match status" value="1"/>
</dbReference>
<dbReference type="Proteomes" id="UP000189580">
    <property type="component" value="Chromosome b"/>
</dbReference>
<feature type="repeat" description="PPR" evidence="6">
    <location>
        <begin position="401"/>
        <end position="436"/>
    </location>
</feature>
<evidence type="ECO:0000256" key="8">
    <source>
        <dbReference type="SAM" id="MobiDB-lite"/>
    </source>
</evidence>
<evidence type="ECO:0000256" key="7">
    <source>
        <dbReference type="SAM" id="Coils"/>
    </source>
</evidence>
<keyword evidence="7" id="KW-0175">Coiled coil</keyword>
<evidence type="ECO:0000256" key="3">
    <source>
        <dbReference type="ARBA" id="ARBA00022737"/>
    </source>
</evidence>
<dbReference type="PANTHER" id="PTHR47447">
    <property type="entry name" value="OS03G0856100 PROTEIN"/>
    <property type="match status" value="1"/>
</dbReference>
<feature type="region of interest" description="Disordered" evidence="8">
    <location>
        <begin position="36"/>
        <end position="59"/>
    </location>
</feature>
<dbReference type="Gene3D" id="1.25.40.10">
    <property type="entry name" value="Tetratricopeptide repeat domain"/>
    <property type="match status" value="2"/>
</dbReference>
<dbReference type="NCBIfam" id="TIGR00756">
    <property type="entry name" value="PPR"/>
    <property type="match status" value="1"/>
</dbReference>
<feature type="repeat" description="PPR" evidence="6">
    <location>
        <begin position="363"/>
        <end position="397"/>
    </location>
</feature>
<comment type="function">
    <text evidence="4">Regulates mitochondrial small subunit maturation by controlling 15S rRNA 5'-end processing. Localizes to the 5' precursor of the 15S rRNA in a position that is subsequently occupied by mS47 in the mature yeast mtSSU. Uses structure and sequence-specific RNA recognition, binding to a single-stranded region of the precursor and specifically recognizing bases -6 to -1. The exchange of Ccm1 for mS47 is coupled to the irreversible removal of precursor rRNA that is accompanied by conformational changes of the mitoribosomal proteins uS5m and mS26. These conformational changes signal completion of 5'-end rRNA processing through protection of the mature 5'-end of the 15S rRNA and stabilization of mS47. The removal of the 5' precursor together with the dissociation of Ccm1 may be catalyzed by the 5'-3' exoribonuclease Pet127. Involved in the specific removal of group I introns in mitochondrial encoded transcripts.</text>
</comment>
<dbReference type="OrthoDB" id="185373at2759"/>
<dbReference type="RefSeq" id="XP_018737482.1">
    <property type="nucleotide sequence ID" value="XM_018879579.1"/>
</dbReference>
<proteinExistence type="inferred from homology"/>
<evidence type="ECO:0000256" key="1">
    <source>
        <dbReference type="ARBA" id="ARBA00004173"/>
    </source>
</evidence>